<keyword evidence="1" id="KW-0175">Coiled coil</keyword>
<evidence type="ECO:0000256" key="3">
    <source>
        <dbReference type="SAM" id="SignalP"/>
    </source>
</evidence>
<accession>A0ABN9PKS7</accession>
<feature type="domain" description="Endonuclease/exonuclease/phosphatase" evidence="4">
    <location>
        <begin position="412"/>
        <end position="754"/>
    </location>
</feature>
<dbReference type="InterPro" id="IPR036691">
    <property type="entry name" value="Endo/exonu/phosph_ase_sf"/>
</dbReference>
<evidence type="ECO:0000256" key="2">
    <source>
        <dbReference type="SAM" id="MobiDB-lite"/>
    </source>
</evidence>
<feature type="compositionally biased region" description="Basic and acidic residues" evidence="2">
    <location>
        <begin position="566"/>
        <end position="579"/>
    </location>
</feature>
<gene>
    <name evidence="5" type="ORF">PCOR1329_LOCUS2915</name>
</gene>
<feature type="non-terminal residue" evidence="5">
    <location>
        <position position="1190"/>
    </location>
</feature>
<reference evidence="5" key="1">
    <citation type="submission" date="2023-10" db="EMBL/GenBank/DDBJ databases">
        <authorList>
            <person name="Chen Y."/>
            <person name="Shah S."/>
            <person name="Dougan E. K."/>
            <person name="Thang M."/>
            <person name="Chan C."/>
        </authorList>
    </citation>
    <scope>NUCLEOTIDE SEQUENCE [LARGE SCALE GENOMIC DNA]</scope>
</reference>
<feature type="signal peptide" evidence="3">
    <location>
        <begin position="1"/>
        <end position="24"/>
    </location>
</feature>
<keyword evidence="6" id="KW-1185">Reference proteome</keyword>
<evidence type="ECO:0000313" key="5">
    <source>
        <dbReference type="EMBL" id="CAK0792266.1"/>
    </source>
</evidence>
<feature type="chain" id="PRO_5046179047" description="Endonuclease/exonuclease/phosphatase domain-containing protein" evidence="3">
    <location>
        <begin position="25"/>
        <end position="1190"/>
    </location>
</feature>
<dbReference type="Proteomes" id="UP001189429">
    <property type="component" value="Unassembled WGS sequence"/>
</dbReference>
<feature type="compositionally biased region" description="Basic and acidic residues" evidence="2">
    <location>
        <begin position="113"/>
        <end position="124"/>
    </location>
</feature>
<organism evidence="5 6">
    <name type="scientific">Prorocentrum cordatum</name>
    <dbReference type="NCBI Taxonomy" id="2364126"/>
    <lineage>
        <taxon>Eukaryota</taxon>
        <taxon>Sar</taxon>
        <taxon>Alveolata</taxon>
        <taxon>Dinophyceae</taxon>
        <taxon>Prorocentrales</taxon>
        <taxon>Prorocentraceae</taxon>
        <taxon>Prorocentrum</taxon>
    </lineage>
</organism>
<dbReference type="EMBL" id="CAUYUJ010000739">
    <property type="protein sequence ID" value="CAK0792266.1"/>
    <property type="molecule type" value="Genomic_DNA"/>
</dbReference>
<comment type="caution">
    <text evidence="5">The sequence shown here is derived from an EMBL/GenBank/DDBJ whole genome shotgun (WGS) entry which is preliminary data.</text>
</comment>
<evidence type="ECO:0000259" key="4">
    <source>
        <dbReference type="Pfam" id="PF03372"/>
    </source>
</evidence>
<dbReference type="InterPro" id="IPR005135">
    <property type="entry name" value="Endo/exonuclease/phosphatase"/>
</dbReference>
<evidence type="ECO:0000313" key="6">
    <source>
        <dbReference type="Proteomes" id="UP001189429"/>
    </source>
</evidence>
<feature type="region of interest" description="Disordered" evidence="2">
    <location>
        <begin position="102"/>
        <end position="131"/>
    </location>
</feature>
<feature type="coiled-coil region" evidence="1">
    <location>
        <begin position="195"/>
        <end position="222"/>
    </location>
</feature>
<protein>
    <recommendedName>
        <fullName evidence="4">Endonuclease/exonuclease/phosphatase domain-containing protein</fullName>
    </recommendedName>
</protein>
<name>A0ABN9PKS7_9DINO</name>
<keyword evidence="3" id="KW-0732">Signal</keyword>
<dbReference type="Pfam" id="PF03372">
    <property type="entry name" value="Exo_endo_phos"/>
    <property type="match status" value="1"/>
</dbReference>
<proteinExistence type="predicted"/>
<evidence type="ECO:0000256" key="1">
    <source>
        <dbReference type="SAM" id="Coils"/>
    </source>
</evidence>
<dbReference type="SUPFAM" id="SSF56219">
    <property type="entry name" value="DNase I-like"/>
    <property type="match status" value="1"/>
</dbReference>
<feature type="region of interest" description="Disordered" evidence="2">
    <location>
        <begin position="517"/>
        <end position="603"/>
    </location>
</feature>
<dbReference type="Gene3D" id="3.60.10.10">
    <property type="entry name" value="Endonuclease/exonuclease/phosphatase"/>
    <property type="match status" value="1"/>
</dbReference>
<sequence length="1190" mass="128785">MRRPAPFSFSCALVLAQTCLLATGEFDASLDPTTELLQAPGPALLIGIAAPKIDPATLQLEQDLLHLGGAAVSKGVVRRSPKANALTHGSLAALSTVLTPGSLDPAATGSHSPGRDDDACSTDRADDDDHVTKADHRHALKELASRMGSRISAMADAHKDAANNTATRFKKIAADVASLGSEIAQECQNLFGRRIDTLEKRMDDVDITNARLAARLDTLEKELGLMRGGDPGPAPVGPAWNRPKDTTILRVVARGPVAKDQASASLTDWLDAANIKPDRVELIGDDLGKSFTLQFKGTREWATKQVTLARSALRRADGSWRSFSCPAPSGDLINLAVDEDKNQHDRTLEFKLRKARRALTAATGKRFFADKQSGTITHDWTPVVKIGVGPDGNTPWSGVFDAFAPHHVFKIATWNSRALTTLDNKISDPKIHALGNALKANGIVLLQEVRGNDTVLREILHRVHFQGYTFSSYLPEGVVGGGVVILVNQIAGRAAPTVVSHNAPVHGRIQRLHLRLPRPACGDGGDQADADHEPPRAPDVGDLPDAGESPSRSPAARAPTGGVRNRKGDQADADHEPPRAPDVGDLPDSGETPSRSLAACPPNGSVHNHKELIIWNVHNHGLSAIRSKTVTTDMIADARWSQESPQTRTCFVAGDFNWSDELPLRRGQVSGEAALPRERLPGAGRAGRHWRAMAKVYAELVPVGPTHWAAYTKSASKIDQIFISTPPWLLRQGRQAAATNLGPEEMHVLGASDHAVPAAVLHRAAAPQEGGHSPQIQPRAPIPRHYLEHNLYSDLVDKYLDAARIEQKSAPRAHIAAATVLQEVAKVIRNAEILGMPDGVHTKAMVTRTVARLIHGNDFEAVSRLCRLHPWISEYAHLDLNVSRATLTDPPRCAALHPRLQREEAQRKEAALLAEEAQEASTRRRAKKAGERRALRRRALLFSPFRARKVLAGVRVESRTITDPEGIHAELSDYWGRVFSAKAPPGLGARRYLGRFNSSALAGQVGPPVRQDFAKLAEKMPTSAPGVGGLPHAAWKHPRVLDVLSSCSEWICSGSPTFDSFNLATAIYTPKGLDEHDAGDLVSRAASDVRPLSLKLTSNKITCSVHHRKWQTAVQRTAPQNQRGFLSGRDFLQNIVDLDTYGRIAGLLPSAEHPPLMLFDFAAAFPSVGWAWLFMCLDALKLPAGMVNAI</sequence>